<dbReference type="PROSITE" id="PS50883">
    <property type="entry name" value="EAL"/>
    <property type="match status" value="1"/>
</dbReference>
<dbReference type="InterPro" id="IPR035919">
    <property type="entry name" value="EAL_sf"/>
</dbReference>
<dbReference type="Proteomes" id="UP000184694">
    <property type="component" value="Unassembled WGS sequence"/>
</dbReference>
<organism evidence="5 6">
    <name type="scientific">Halodesulfovibrio marinisediminis DSM 17456</name>
    <dbReference type="NCBI Taxonomy" id="1121457"/>
    <lineage>
        <taxon>Bacteria</taxon>
        <taxon>Pseudomonadati</taxon>
        <taxon>Thermodesulfobacteriota</taxon>
        <taxon>Desulfovibrionia</taxon>
        <taxon>Desulfovibrionales</taxon>
        <taxon>Desulfovibrionaceae</taxon>
        <taxon>Halodesulfovibrio</taxon>
    </lineage>
</organism>
<protein>
    <submittedName>
        <fullName evidence="5">Diguanylate cyclase (GGDEF) domain-containing protein</fullName>
    </submittedName>
</protein>
<feature type="domain" description="EAL" evidence="3">
    <location>
        <begin position="360"/>
        <end position="614"/>
    </location>
</feature>
<dbReference type="Gene3D" id="3.30.70.270">
    <property type="match status" value="1"/>
</dbReference>
<dbReference type="PROSITE" id="PS50110">
    <property type="entry name" value="RESPONSE_REGULATORY"/>
    <property type="match status" value="1"/>
</dbReference>
<dbReference type="NCBIfam" id="TIGR00254">
    <property type="entry name" value="GGDEF"/>
    <property type="match status" value="2"/>
</dbReference>
<dbReference type="RefSeq" id="WP_074215682.1">
    <property type="nucleotide sequence ID" value="NZ_FSRG01000003.1"/>
</dbReference>
<dbReference type="GO" id="GO:0000160">
    <property type="term" value="P:phosphorelay signal transduction system"/>
    <property type="evidence" value="ECO:0007669"/>
    <property type="project" value="InterPro"/>
</dbReference>
<dbReference type="SMART" id="SM00267">
    <property type="entry name" value="GGDEF"/>
    <property type="match status" value="1"/>
</dbReference>
<feature type="modified residue" description="4-aspartylphosphate" evidence="1">
    <location>
        <position position="93"/>
    </location>
</feature>
<dbReference type="InterPro" id="IPR052155">
    <property type="entry name" value="Biofilm_reg_signaling"/>
</dbReference>
<evidence type="ECO:0000313" key="6">
    <source>
        <dbReference type="Proteomes" id="UP000184694"/>
    </source>
</evidence>
<name>A0A1N6EAW2_9BACT</name>
<proteinExistence type="predicted"/>
<dbReference type="SUPFAM" id="SSF141868">
    <property type="entry name" value="EAL domain-like"/>
    <property type="match status" value="1"/>
</dbReference>
<dbReference type="InterPro" id="IPR029787">
    <property type="entry name" value="Nucleotide_cyclase"/>
</dbReference>
<dbReference type="STRING" id="1121457.SAMN02745161_0845"/>
<gene>
    <name evidence="5" type="ORF">SAMN02745161_0845</name>
</gene>
<dbReference type="SMART" id="SM00052">
    <property type="entry name" value="EAL"/>
    <property type="match status" value="1"/>
</dbReference>
<dbReference type="InterPro" id="IPR043128">
    <property type="entry name" value="Rev_trsase/Diguanyl_cyclase"/>
</dbReference>
<dbReference type="SUPFAM" id="SSF52172">
    <property type="entry name" value="CheY-like"/>
    <property type="match status" value="1"/>
</dbReference>
<dbReference type="InterPro" id="IPR001789">
    <property type="entry name" value="Sig_transdc_resp-reg_receiver"/>
</dbReference>
<dbReference type="PANTHER" id="PTHR44757:SF2">
    <property type="entry name" value="BIOFILM ARCHITECTURE MAINTENANCE PROTEIN MBAA"/>
    <property type="match status" value="1"/>
</dbReference>
<dbReference type="SUPFAM" id="SSF55073">
    <property type="entry name" value="Nucleotide cyclase"/>
    <property type="match status" value="1"/>
</dbReference>
<evidence type="ECO:0000259" key="4">
    <source>
        <dbReference type="PROSITE" id="PS50887"/>
    </source>
</evidence>
<dbReference type="PROSITE" id="PS50887">
    <property type="entry name" value="GGDEF"/>
    <property type="match status" value="1"/>
</dbReference>
<dbReference type="PANTHER" id="PTHR44757">
    <property type="entry name" value="DIGUANYLATE CYCLASE DGCP"/>
    <property type="match status" value="1"/>
</dbReference>
<dbReference type="Pfam" id="PF00990">
    <property type="entry name" value="GGDEF"/>
    <property type="match status" value="2"/>
</dbReference>
<sequence length="618" mass="69174">MYSVNYSSIKILVADDEPDILDSYRLILAPNTHSTSSAVNNLKNKLFGSSSGTPSCQPEPSFDVVYTPSAKKAVQAVQESIEVNAPFAIAFIDMRMPPGPNGAWAASQIRALDPQIEIVISTAYTDFTPEELSTLVPPAGKMFYLQKPFHPYEVRQLALALGHKWQAEKEITQVAYHDNLTGLPNRAYFLSEIKKAVSFARMHKEMLALLFIDLDKFKRINDALGHDAGDELLCSVAEKIKNCLRSSDTVSRFGEEGVASTTIARLGGDEFTVLLTNLKHQDNAFSVARRIQEELAKPIDIANHQLIITPSIGISLYPKDSRDNLALLKHADLAMYFAKNKGRNNIQFYENSMDEKAMLRLDLESELRLAIDRNELSLNFQPQISLTTREVTGLEALLYWESSSLGIIPSNEFIPVAEESGLIIPIGEWGLQTACQQVKNWIDAGINIERISIPISDMQFTKTNFSRTVSTILAETQLSPSVLELEILESSLAKDIDMTSNTLNELKALGLKIAVNNFGTGYSLLNYLEQFPIDRLKINKTYVKALTRNPEDQIIITAILEMGKRKNIKVTAKGVETSEQLQLLQRKECSEGQGRYFHQPMNVEETEKFMLEQKETQT</sequence>
<dbReference type="CDD" id="cd01949">
    <property type="entry name" value="GGDEF"/>
    <property type="match status" value="1"/>
</dbReference>
<dbReference type="InterPro" id="IPR011006">
    <property type="entry name" value="CheY-like_superfamily"/>
</dbReference>
<evidence type="ECO:0000259" key="2">
    <source>
        <dbReference type="PROSITE" id="PS50110"/>
    </source>
</evidence>
<feature type="domain" description="Response regulatory" evidence="2">
    <location>
        <begin position="10"/>
        <end position="162"/>
    </location>
</feature>
<evidence type="ECO:0000313" key="5">
    <source>
        <dbReference type="EMBL" id="SIN80168.1"/>
    </source>
</evidence>
<dbReference type="CDD" id="cd01948">
    <property type="entry name" value="EAL"/>
    <property type="match status" value="1"/>
</dbReference>
<dbReference type="Gene3D" id="3.20.20.450">
    <property type="entry name" value="EAL domain"/>
    <property type="match status" value="1"/>
</dbReference>
<evidence type="ECO:0000256" key="1">
    <source>
        <dbReference type="PROSITE-ProRule" id="PRU00169"/>
    </source>
</evidence>
<dbReference type="Pfam" id="PF00563">
    <property type="entry name" value="EAL"/>
    <property type="match status" value="1"/>
</dbReference>
<evidence type="ECO:0000259" key="3">
    <source>
        <dbReference type="PROSITE" id="PS50883"/>
    </source>
</evidence>
<dbReference type="InterPro" id="IPR001633">
    <property type="entry name" value="EAL_dom"/>
</dbReference>
<keyword evidence="6" id="KW-1185">Reference proteome</keyword>
<dbReference type="EMBL" id="FSRG01000003">
    <property type="protein sequence ID" value="SIN80168.1"/>
    <property type="molecule type" value="Genomic_DNA"/>
</dbReference>
<feature type="domain" description="GGDEF" evidence="4">
    <location>
        <begin position="205"/>
        <end position="351"/>
    </location>
</feature>
<dbReference type="Gene3D" id="3.40.50.2300">
    <property type="match status" value="1"/>
</dbReference>
<accession>A0A1N6EAW2</accession>
<dbReference type="AlphaFoldDB" id="A0A1N6EAW2"/>
<keyword evidence="1" id="KW-0597">Phosphoprotein</keyword>
<reference evidence="6" key="1">
    <citation type="submission" date="2016-11" db="EMBL/GenBank/DDBJ databases">
        <authorList>
            <person name="Varghese N."/>
            <person name="Submissions S."/>
        </authorList>
    </citation>
    <scope>NUCLEOTIDE SEQUENCE [LARGE SCALE GENOMIC DNA]</scope>
    <source>
        <strain evidence="6">DSM 17456</strain>
    </source>
</reference>
<dbReference type="InterPro" id="IPR000160">
    <property type="entry name" value="GGDEF_dom"/>
</dbReference>